<evidence type="ECO:0000313" key="1">
    <source>
        <dbReference type="EMBL" id="TXF88209.1"/>
    </source>
</evidence>
<accession>A0A5C7FBR6</accession>
<organism evidence="1 2">
    <name type="scientific">Neolewinella aurantiaca</name>
    <dbReference type="NCBI Taxonomy" id="2602767"/>
    <lineage>
        <taxon>Bacteria</taxon>
        <taxon>Pseudomonadati</taxon>
        <taxon>Bacteroidota</taxon>
        <taxon>Saprospiria</taxon>
        <taxon>Saprospirales</taxon>
        <taxon>Lewinellaceae</taxon>
        <taxon>Neolewinella</taxon>
    </lineage>
</organism>
<gene>
    <name evidence="1" type="ORF">FUA23_15450</name>
</gene>
<dbReference type="Pfam" id="PF09982">
    <property type="entry name" value="LpxR"/>
    <property type="match status" value="1"/>
</dbReference>
<sequence length="313" mass="35232">MSKALFLIGTILAVFSFALPGQSTWGHTYFTLKVANDVLYLPIKTDQYFTSGLNFEFGKRERFSTPLRAGGTITAESYWRLTQNIYTPKRIEAKSLLKNDRPFASYLVATRGKSFTDDQMGFGLRWELTAGILGRYAGGGKIQNAFHDLLPFADEVPGWSHEVKPDVILNYELKLSQRFDMSPRLSFTPAVYGRLGTLYTNLAPELKFSWLAIRIDEQRTLRFDLFGNGKLVAYDATLSGGLLNRDDRYRGKINPNALVGTLGFDGVIDYRGLRLSGGLRHLTTEFRGGDPHAWAWFSIGIQPGKKRLNPVVR</sequence>
<dbReference type="EMBL" id="VOXD01000025">
    <property type="protein sequence ID" value="TXF88209.1"/>
    <property type="molecule type" value="Genomic_DNA"/>
</dbReference>
<comment type="caution">
    <text evidence="1">The sequence shown here is derived from an EMBL/GenBank/DDBJ whole genome shotgun (WGS) entry which is preliminary data.</text>
</comment>
<reference evidence="1 2" key="1">
    <citation type="submission" date="2019-08" db="EMBL/GenBank/DDBJ databases">
        <title>Lewinella sp. strain SSH13 Genome sequencing and assembly.</title>
        <authorList>
            <person name="Kim I."/>
        </authorList>
    </citation>
    <scope>NUCLEOTIDE SEQUENCE [LARGE SCALE GENOMIC DNA]</scope>
    <source>
        <strain evidence="1 2">SSH13</strain>
    </source>
</reference>
<protein>
    <submittedName>
        <fullName evidence="1">Lipid A deacylase LpxR family protein</fullName>
    </submittedName>
</protein>
<proteinExistence type="predicted"/>
<keyword evidence="2" id="KW-1185">Reference proteome</keyword>
<dbReference type="OrthoDB" id="622552at2"/>
<evidence type="ECO:0000313" key="2">
    <source>
        <dbReference type="Proteomes" id="UP000321907"/>
    </source>
</evidence>
<dbReference type="RefSeq" id="WP_147931662.1">
    <property type="nucleotide sequence ID" value="NZ_VOXD01000025.1"/>
</dbReference>
<name>A0A5C7FBR6_9BACT</name>
<dbReference type="InterPro" id="IPR018707">
    <property type="entry name" value="LpxR"/>
</dbReference>
<dbReference type="InterPro" id="IPR037107">
    <property type="entry name" value="Put_OMP_sf"/>
</dbReference>
<dbReference type="Proteomes" id="UP000321907">
    <property type="component" value="Unassembled WGS sequence"/>
</dbReference>
<dbReference type="Gene3D" id="2.40.128.140">
    <property type="entry name" value="Outer membrane protein"/>
    <property type="match status" value="1"/>
</dbReference>
<dbReference type="AlphaFoldDB" id="A0A5C7FBR6"/>